<keyword evidence="4" id="KW-0961">Cell wall biogenesis/degradation</keyword>
<comment type="similarity">
    <text evidence="1 5">Belongs to the glycosyl hydrolase 5 (cellulase A) family.</text>
</comment>
<dbReference type="PANTHER" id="PTHR31297">
    <property type="entry name" value="GLUCAN ENDO-1,6-BETA-GLUCOSIDASE B"/>
    <property type="match status" value="1"/>
</dbReference>
<keyword evidence="3 5" id="KW-0326">Glycosidase</keyword>
<reference evidence="7" key="1">
    <citation type="journal article" date="2021" name="Nat. Commun.">
        <title>Genetic determinants of endophytism in the Arabidopsis root mycobiome.</title>
        <authorList>
            <person name="Mesny F."/>
            <person name="Miyauchi S."/>
            <person name="Thiergart T."/>
            <person name="Pickel B."/>
            <person name="Atanasova L."/>
            <person name="Karlsson M."/>
            <person name="Huettel B."/>
            <person name="Barry K.W."/>
            <person name="Haridas S."/>
            <person name="Chen C."/>
            <person name="Bauer D."/>
            <person name="Andreopoulos W."/>
            <person name="Pangilinan J."/>
            <person name="LaButti K."/>
            <person name="Riley R."/>
            <person name="Lipzen A."/>
            <person name="Clum A."/>
            <person name="Drula E."/>
            <person name="Henrissat B."/>
            <person name="Kohler A."/>
            <person name="Grigoriev I.V."/>
            <person name="Martin F.M."/>
            <person name="Hacquard S."/>
        </authorList>
    </citation>
    <scope>NUCLEOTIDE SEQUENCE</scope>
    <source>
        <strain evidence="7">MPI-SDFR-AT-0117</strain>
    </source>
</reference>
<dbReference type="GO" id="GO:0009986">
    <property type="term" value="C:cell surface"/>
    <property type="evidence" value="ECO:0007669"/>
    <property type="project" value="TreeGrafter"/>
</dbReference>
<dbReference type="GO" id="GO:0005576">
    <property type="term" value="C:extracellular region"/>
    <property type="evidence" value="ECO:0007669"/>
    <property type="project" value="TreeGrafter"/>
</dbReference>
<dbReference type="InterPro" id="IPR050386">
    <property type="entry name" value="Glycosyl_hydrolase_5"/>
</dbReference>
<dbReference type="InterPro" id="IPR001547">
    <property type="entry name" value="Glyco_hydro_5"/>
</dbReference>
<dbReference type="GO" id="GO:0008422">
    <property type="term" value="F:beta-glucosidase activity"/>
    <property type="evidence" value="ECO:0007669"/>
    <property type="project" value="TreeGrafter"/>
</dbReference>
<evidence type="ECO:0000313" key="7">
    <source>
        <dbReference type="EMBL" id="KAH6685713.1"/>
    </source>
</evidence>
<dbReference type="Proteomes" id="UP000770015">
    <property type="component" value="Unassembled WGS sequence"/>
</dbReference>
<evidence type="ECO:0000256" key="3">
    <source>
        <dbReference type="ARBA" id="ARBA00023295"/>
    </source>
</evidence>
<dbReference type="EMBL" id="JAGSXJ010000014">
    <property type="protein sequence ID" value="KAH6685713.1"/>
    <property type="molecule type" value="Genomic_DNA"/>
</dbReference>
<dbReference type="GO" id="GO:0071555">
    <property type="term" value="P:cell wall organization"/>
    <property type="evidence" value="ECO:0007669"/>
    <property type="project" value="UniProtKB-KW"/>
</dbReference>
<dbReference type="OrthoDB" id="1887033at2759"/>
<comment type="caution">
    <text evidence="7">The sequence shown here is derived from an EMBL/GenBank/DDBJ whole genome shotgun (WGS) entry which is preliminary data.</text>
</comment>
<dbReference type="Pfam" id="PF00150">
    <property type="entry name" value="Cellulase"/>
    <property type="match status" value="1"/>
</dbReference>
<evidence type="ECO:0000256" key="2">
    <source>
        <dbReference type="ARBA" id="ARBA00022801"/>
    </source>
</evidence>
<name>A0A9P8VB32_9PEZI</name>
<proteinExistence type="inferred from homology"/>
<dbReference type="PANTHER" id="PTHR31297:SF13">
    <property type="entry name" value="PUTATIVE-RELATED"/>
    <property type="match status" value="1"/>
</dbReference>
<evidence type="ECO:0000256" key="5">
    <source>
        <dbReference type="RuleBase" id="RU361153"/>
    </source>
</evidence>
<dbReference type="Gene3D" id="3.20.20.80">
    <property type="entry name" value="Glycosidases"/>
    <property type="match status" value="1"/>
</dbReference>
<evidence type="ECO:0000259" key="6">
    <source>
        <dbReference type="Pfam" id="PF00150"/>
    </source>
</evidence>
<dbReference type="SUPFAM" id="SSF51445">
    <property type="entry name" value="(Trans)glycosidases"/>
    <property type="match status" value="1"/>
</dbReference>
<dbReference type="GO" id="GO:0009251">
    <property type="term" value="P:glucan catabolic process"/>
    <property type="evidence" value="ECO:0007669"/>
    <property type="project" value="TreeGrafter"/>
</dbReference>
<feature type="domain" description="Glycoside hydrolase family 5" evidence="6">
    <location>
        <begin position="108"/>
        <end position="301"/>
    </location>
</feature>
<organism evidence="7 8">
    <name type="scientific">Plectosphaerella plurivora</name>
    <dbReference type="NCBI Taxonomy" id="936078"/>
    <lineage>
        <taxon>Eukaryota</taxon>
        <taxon>Fungi</taxon>
        <taxon>Dikarya</taxon>
        <taxon>Ascomycota</taxon>
        <taxon>Pezizomycotina</taxon>
        <taxon>Sordariomycetes</taxon>
        <taxon>Hypocreomycetidae</taxon>
        <taxon>Glomerellales</taxon>
        <taxon>Plectosphaerellaceae</taxon>
        <taxon>Plectosphaerella</taxon>
    </lineage>
</organism>
<keyword evidence="8" id="KW-1185">Reference proteome</keyword>
<evidence type="ECO:0000256" key="1">
    <source>
        <dbReference type="ARBA" id="ARBA00005641"/>
    </source>
</evidence>
<dbReference type="AlphaFoldDB" id="A0A9P8VB32"/>
<keyword evidence="2 5" id="KW-0378">Hydrolase</keyword>
<gene>
    <name evidence="7" type="ORF">F5X68DRAFT_269156</name>
</gene>
<dbReference type="InterPro" id="IPR017853">
    <property type="entry name" value="GH"/>
</dbReference>
<evidence type="ECO:0000256" key="4">
    <source>
        <dbReference type="ARBA" id="ARBA00023316"/>
    </source>
</evidence>
<protein>
    <submittedName>
        <fullName evidence="7">Glycoside hydrolase superfamily</fullName>
    </submittedName>
</protein>
<accession>A0A9P8VB32</accession>
<evidence type="ECO:0000313" key="8">
    <source>
        <dbReference type="Proteomes" id="UP000770015"/>
    </source>
</evidence>
<sequence length="439" mass="50065">MRSGFLRVKGNKIVDENDKRVFLRGTALGGWLCMENFHAGYPGTESAFRAALLDVPGQTKYDFFFERYFHYFFTDADAAYLASLGLNTLRLPFRHKLFDDDMNPRNPDWHSDNNTSYAAFWDFKDHQDRTVWLWERIAERYKDNPWVAGYNLLNEPCDPQQVRLPALYARLEAAIRAIDSRHILFLDGNTFAMEWSGFTEVLSNASYAIHDYSMMGFRLGGRYTGIPDQKDKLRRQLVRKCEFHHRHGASIWNGEFGPQWEDEDHDVDGDALEVNACRAALLAEQIHIYQEVDMDWSIWAYKDIGRMGMVRVGPDTPWAALVGAFARRKVAIQIESASQGPCPPVDGPIDALVAYIDSISPTANAAYPPNWNTKQHVLRNTLQTYVANTLCAEFAELFRGKTEEELEALAGSFAFEKCLTRKQLHEVLGEVLTPGSVKA</sequence>